<sequence>MTLAELGARLREAREGRDMTVADVADRLKIPTRILQGIEEGSDRVPRTVYVHHFIKEYALLVGFSQQEVAEWLSGLEGFENISRPVIAENTTYTSVKPSMLPVILGGVLKAVLLLALASGAYMAYLHFFAGRDYESPSVMSGEQSSSEAPVPTWGNAAPATEPVPPAPAVTQPEANVTQPEAGAEQGGPSPEASAGAAEQPEAAETPAVTQAVEPSSVPESPASEEAVALPAGMHQVEVIADTGDCWMGFEPDGKKQQRTLRKGDTFSMTFRDSLVIRLGNARAVRVVYDGKELDRSTSPRVVTMSFPPAE</sequence>
<dbReference type="AlphaFoldDB" id="A0A921AUJ7"/>
<feature type="domain" description="Cytoskeleton protein RodZ-like C-terminal" evidence="3">
    <location>
        <begin position="243"/>
        <end position="303"/>
    </location>
</feature>
<protein>
    <submittedName>
        <fullName evidence="4">DUF4115 domain-containing protein</fullName>
    </submittedName>
</protein>
<comment type="caution">
    <text evidence="4">The sequence shown here is derived from an EMBL/GenBank/DDBJ whole genome shotgun (WGS) entry which is preliminary data.</text>
</comment>
<dbReference type="PANTHER" id="PTHR34475">
    <property type="match status" value="1"/>
</dbReference>
<evidence type="ECO:0000259" key="3">
    <source>
        <dbReference type="Pfam" id="PF13464"/>
    </source>
</evidence>
<gene>
    <name evidence="4" type="ORF">K8W16_03225</name>
</gene>
<reference evidence="4" key="2">
    <citation type="submission" date="2021-09" db="EMBL/GenBank/DDBJ databases">
        <authorList>
            <person name="Gilroy R."/>
        </authorList>
    </citation>
    <scope>NUCLEOTIDE SEQUENCE</scope>
    <source>
        <strain evidence="4">ChiGjej2B2-19336</strain>
    </source>
</reference>
<dbReference type="Proteomes" id="UP000698963">
    <property type="component" value="Unassembled WGS sequence"/>
</dbReference>
<reference evidence="4" key="1">
    <citation type="journal article" date="2021" name="PeerJ">
        <title>Extensive microbial diversity within the chicken gut microbiome revealed by metagenomics and culture.</title>
        <authorList>
            <person name="Gilroy R."/>
            <person name="Ravi A."/>
            <person name="Getino M."/>
            <person name="Pursley I."/>
            <person name="Horton D.L."/>
            <person name="Alikhan N.F."/>
            <person name="Baker D."/>
            <person name="Gharbi K."/>
            <person name="Hall N."/>
            <person name="Watson M."/>
            <person name="Adriaenssens E.M."/>
            <person name="Foster-Nyarko E."/>
            <person name="Jarju S."/>
            <person name="Secka A."/>
            <person name="Antonio M."/>
            <person name="Oren A."/>
            <person name="Chaudhuri R.R."/>
            <person name="La Ragione R."/>
            <person name="Hildebrand F."/>
            <person name="Pallen M.J."/>
        </authorList>
    </citation>
    <scope>NUCLEOTIDE SEQUENCE</scope>
    <source>
        <strain evidence="4">ChiGjej2B2-19336</strain>
    </source>
</reference>
<dbReference type="InterPro" id="IPR025194">
    <property type="entry name" value="RodZ-like_C"/>
</dbReference>
<proteinExistence type="predicted"/>
<evidence type="ECO:0000256" key="1">
    <source>
        <dbReference type="SAM" id="MobiDB-lite"/>
    </source>
</evidence>
<dbReference type="InterPro" id="IPR010982">
    <property type="entry name" value="Lambda_DNA-bd_dom_sf"/>
</dbReference>
<evidence type="ECO:0000256" key="2">
    <source>
        <dbReference type="SAM" id="Phobius"/>
    </source>
</evidence>
<evidence type="ECO:0000313" key="5">
    <source>
        <dbReference type="Proteomes" id="UP000698963"/>
    </source>
</evidence>
<keyword evidence="2" id="KW-0812">Transmembrane</keyword>
<dbReference type="RefSeq" id="WP_304121104.1">
    <property type="nucleotide sequence ID" value="NZ_DYZA01000060.1"/>
</dbReference>
<dbReference type="InterPro" id="IPR050400">
    <property type="entry name" value="Bact_Cytoskel_RodZ"/>
</dbReference>
<dbReference type="SUPFAM" id="SSF47413">
    <property type="entry name" value="lambda repressor-like DNA-binding domains"/>
    <property type="match status" value="1"/>
</dbReference>
<dbReference type="Pfam" id="PF13413">
    <property type="entry name" value="HTH_25"/>
    <property type="match status" value="1"/>
</dbReference>
<name>A0A921AUJ7_9BACT</name>
<feature type="region of interest" description="Disordered" evidence="1">
    <location>
        <begin position="137"/>
        <end position="227"/>
    </location>
</feature>
<dbReference type="GO" id="GO:0003677">
    <property type="term" value="F:DNA binding"/>
    <property type="evidence" value="ECO:0007669"/>
    <property type="project" value="InterPro"/>
</dbReference>
<feature type="transmembrane region" description="Helical" evidence="2">
    <location>
        <begin position="103"/>
        <end position="125"/>
    </location>
</feature>
<dbReference type="EMBL" id="DYZA01000060">
    <property type="protein sequence ID" value="HJD96642.1"/>
    <property type="molecule type" value="Genomic_DNA"/>
</dbReference>
<feature type="compositionally biased region" description="Low complexity" evidence="1">
    <location>
        <begin position="187"/>
        <end position="227"/>
    </location>
</feature>
<keyword evidence="2" id="KW-1133">Transmembrane helix</keyword>
<dbReference type="InterPro" id="IPR001387">
    <property type="entry name" value="Cro/C1-type_HTH"/>
</dbReference>
<dbReference type="Gene3D" id="1.10.260.40">
    <property type="entry name" value="lambda repressor-like DNA-binding domains"/>
    <property type="match status" value="1"/>
</dbReference>
<dbReference type="PANTHER" id="PTHR34475:SF1">
    <property type="entry name" value="CYTOSKELETON PROTEIN RODZ"/>
    <property type="match status" value="1"/>
</dbReference>
<keyword evidence="2" id="KW-0472">Membrane</keyword>
<dbReference type="Pfam" id="PF13464">
    <property type="entry name" value="RodZ_C"/>
    <property type="match status" value="1"/>
</dbReference>
<feature type="compositionally biased region" description="Polar residues" evidence="1">
    <location>
        <begin position="138"/>
        <end position="148"/>
    </location>
</feature>
<organism evidence="4 5">
    <name type="scientific">Mailhella massiliensis</name>
    <dbReference type="NCBI Taxonomy" id="1903261"/>
    <lineage>
        <taxon>Bacteria</taxon>
        <taxon>Pseudomonadati</taxon>
        <taxon>Thermodesulfobacteriota</taxon>
        <taxon>Desulfovibrionia</taxon>
        <taxon>Desulfovibrionales</taxon>
        <taxon>Desulfovibrionaceae</taxon>
        <taxon>Mailhella</taxon>
    </lineage>
</organism>
<accession>A0A921AUJ7</accession>
<evidence type="ECO:0000313" key="4">
    <source>
        <dbReference type="EMBL" id="HJD96642.1"/>
    </source>
</evidence>
<dbReference type="CDD" id="cd00093">
    <property type="entry name" value="HTH_XRE"/>
    <property type="match status" value="1"/>
</dbReference>